<gene>
    <name evidence="1" type="ORF">JR316_011594</name>
</gene>
<protein>
    <submittedName>
        <fullName evidence="1">Uncharacterized protein</fullName>
    </submittedName>
</protein>
<comment type="caution">
    <text evidence="1">The sequence shown here is derived from an EMBL/GenBank/DDBJ whole genome shotgun (WGS) entry which is preliminary data.</text>
</comment>
<dbReference type="OrthoDB" id="3107823at2759"/>
<dbReference type="EMBL" id="JAFIQS010000015">
    <property type="protein sequence ID" value="KAG5163250.1"/>
    <property type="molecule type" value="Genomic_DNA"/>
</dbReference>
<organism evidence="1">
    <name type="scientific">Psilocybe cubensis</name>
    <name type="common">Psychedelic mushroom</name>
    <name type="synonym">Stropharia cubensis</name>
    <dbReference type="NCBI Taxonomy" id="181762"/>
    <lineage>
        <taxon>Eukaryota</taxon>
        <taxon>Fungi</taxon>
        <taxon>Dikarya</taxon>
        <taxon>Basidiomycota</taxon>
        <taxon>Agaricomycotina</taxon>
        <taxon>Agaricomycetes</taxon>
        <taxon>Agaricomycetidae</taxon>
        <taxon>Agaricales</taxon>
        <taxon>Agaricineae</taxon>
        <taxon>Strophariaceae</taxon>
        <taxon>Psilocybe</taxon>
    </lineage>
</organism>
<dbReference type="AlphaFoldDB" id="A0A8H8CFP9"/>
<sequence length="314" mass="35871">MSLNIGIPAPSPTEILFGKGLLDAFLRTITKTIEAAPVPLATAPKWKATAAILKSAIRDDISKLILIRPHMKVRGHQIDHVFELQYFVSAFLFTVGLYIMTTGDVTFKPDVTDISLAVTIINSESNVCALVNRKHKFKREFFRASETKEFYGDEDTITANLDTLLEYMCTYSSRFSAYLTELSKTILAKPDIHTPFKTMFIANLLLTPWCQGMMWKPIFDNARLHQVPFSKTVTMKNYMSQPWMNDNLVYEKISVAIGGEPTEDEYIKKGAMVYTYDKEQQEIGIIETEPFTEEELRKRGLWDDDSWLEEPLPI</sequence>
<name>A0A8H8CFP9_PSICU</name>
<reference evidence="1" key="1">
    <citation type="submission" date="2021-02" db="EMBL/GenBank/DDBJ databases">
        <title>Psilocybe cubensis genome.</title>
        <authorList>
            <person name="Mckernan K.J."/>
            <person name="Crawford S."/>
            <person name="Trippe A."/>
            <person name="Kane L.T."/>
            <person name="Mclaughlin S."/>
        </authorList>
    </citation>
    <scope>NUCLEOTIDE SEQUENCE [LARGE SCALE GENOMIC DNA]</scope>
    <source>
        <strain evidence="1">MGC-MH-2018</strain>
    </source>
</reference>
<accession>A0A8H8CFP9</accession>
<evidence type="ECO:0000313" key="1">
    <source>
        <dbReference type="EMBL" id="KAG5163250.1"/>
    </source>
</evidence>
<proteinExistence type="predicted"/>